<proteinExistence type="inferred from homology"/>
<evidence type="ECO:0000313" key="7">
    <source>
        <dbReference type="Proteomes" id="UP001174909"/>
    </source>
</evidence>
<comment type="similarity">
    <text evidence="5">Belongs to the FAD-dependent glycerol-3-phosphate dehydrogenase family.</text>
</comment>
<evidence type="ECO:0000256" key="4">
    <source>
        <dbReference type="ARBA" id="ARBA00023002"/>
    </source>
</evidence>
<dbReference type="Gene3D" id="3.50.50.60">
    <property type="entry name" value="FAD/NAD(P)-binding domain"/>
    <property type="match status" value="1"/>
</dbReference>
<comment type="cofactor">
    <cofactor evidence="5">
        <name>FAD</name>
        <dbReference type="ChEBI" id="CHEBI:57692"/>
    </cofactor>
</comment>
<dbReference type="SUPFAM" id="SSF51905">
    <property type="entry name" value="FAD/NAD(P)-binding domain"/>
    <property type="match status" value="1"/>
</dbReference>
<evidence type="ECO:0000256" key="3">
    <source>
        <dbReference type="ARBA" id="ARBA00022827"/>
    </source>
</evidence>
<name>A0AA35SJV7_GEOBA</name>
<dbReference type="PANTHER" id="PTHR11985:SF15">
    <property type="entry name" value="GLYCEROL-3-PHOSPHATE DEHYDROGENASE, MITOCHONDRIAL"/>
    <property type="match status" value="1"/>
</dbReference>
<gene>
    <name evidence="6" type="ORF">GBAR_LOCUS17196</name>
</gene>
<organism evidence="6 7">
    <name type="scientific">Geodia barretti</name>
    <name type="common">Barrett's horny sponge</name>
    <dbReference type="NCBI Taxonomy" id="519541"/>
    <lineage>
        <taxon>Eukaryota</taxon>
        <taxon>Metazoa</taxon>
        <taxon>Porifera</taxon>
        <taxon>Demospongiae</taxon>
        <taxon>Heteroscleromorpha</taxon>
        <taxon>Tetractinellida</taxon>
        <taxon>Astrophorina</taxon>
        <taxon>Geodiidae</taxon>
        <taxon>Geodia</taxon>
    </lineage>
</organism>
<evidence type="ECO:0000256" key="1">
    <source>
        <dbReference type="ARBA" id="ARBA00013029"/>
    </source>
</evidence>
<dbReference type="GO" id="GO:0004368">
    <property type="term" value="F:glycerol-3-phosphate dehydrogenase (quinone) activity"/>
    <property type="evidence" value="ECO:0007669"/>
    <property type="project" value="UniProtKB-EC"/>
</dbReference>
<evidence type="ECO:0000313" key="6">
    <source>
        <dbReference type="EMBL" id="CAI8030332.1"/>
    </source>
</evidence>
<keyword evidence="4 5" id="KW-0560">Oxidoreductase</keyword>
<dbReference type="AlphaFoldDB" id="A0AA35SJV7"/>
<comment type="catalytic activity">
    <reaction evidence="5">
        <text>a quinone + sn-glycerol 3-phosphate = dihydroxyacetone phosphate + a quinol</text>
        <dbReference type="Rhea" id="RHEA:18977"/>
        <dbReference type="ChEBI" id="CHEBI:24646"/>
        <dbReference type="ChEBI" id="CHEBI:57597"/>
        <dbReference type="ChEBI" id="CHEBI:57642"/>
        <dbReference type="ChEBI" id="CHEBI:132124"/>
        <dbReference type="EC" id="1.1.5.3"/>
    </reaction>
</comment>
<dbReference type="PANTHER" id="PTHR11985">
    <property type="entry name" value="GLYCEROL-3-PHOSPHATE DEHYDROGENASE"/>
    <property type="match status" value="1"/>
</dbReference>
<keyword evidence="7" id="KW-1185">Reference proteome</keyword>
<keyword evidence="3" id="KW-0274">FAD</keyword>
<comment type="caution">
    <text evidence="6">The sequence shown here is derived from an EMBL/GenBank/DDBJ whole genome shotgun (WGS) entry which is preliminary data.</text>
</comment>
<evidence type="ECO:0000256" key="5">
    <source>
        <dbReference type="RuleBase" id="RU361217"/>
    </source>
</evidence>
<dbReference type="EMBL" id="CASHTH010002471">
    <property type="protein sequence ID" value="CAI8030332.1"/>
    <property type="molecule type" value="Genomic_DNA"/>
</dbReference>
<protein>
    <recommendedName>
        <fullName evidence="1 5">Glycerol-3-phosphate dehydrogenase</fullName>
        <ecNumber evidence="1 5">1.1.5.3</ecNumber>
    </recommendedName>
</protein>
<evidence type="ECO:0000256" key="2">
    <source>
        <dbReference type="ARBA" id="ARBA00022630"/>
    </source>
</evidence>
<sequence>MSFTSRLKVLAGSLAACGSLYAGVRYFSDRPQPLSAAEGSNESPVPPLTIPTRSEQMARLRVGEEFDILIIGGGATGCGIALDSVLRGILVHVAVTLKAKELCKK</sequence>
<keyword evidence="2 5" id="KW-0285">Flavoprotein</keyword>
<reference evidence="6" key="1">
    <citation type="submission" date="2023-03" db="EMBL/GenBank/DDBJ databases">
        <authorList>
            <person name="Steffen K."/>
            <person name="Cardenas P."/>
        </authorList>
    </citation>
    <scope>NUCLEOTIDE SEQUENCE</scope>
</reference>
<dbReference type="PROSITE" id="PS00977">
    <property type="entry name" value="FAD_G3PDH_1"/>
    <property type="match status" value="1"/>
</dbReference>
<dbReference type="EC" id="1.1.5.3" evidence="1 5"/>
<dbReference type="GO" id="GO:0006072">
    <property type="term" value="P:glycerol-3-phosphate metabolic process"/>
    <property type="evidence" value="ECO:0007669"/>
    <property type="project" value="UniProtKB-UniRule"/>
</dbReference>
<dbReference type="PRINTS" id="PR01001">
    <property type="entry name" value="FADG3PDH"/>
</dbReference>
<dbReference type="InterPro" id="IPR000447">
    <property type="entry name" value="G3P_DH_FAD-dep"/>
</dbReference>
<dbReference type="Proteomes" id="UP001174909">
    <property type="component" value="Unassembled WGS sequence"/>
</dbReference>
<accession>A0AA35SJV7</accession>
<dbReference type="InterPro" id="IPR036188">
    <property type="entry name" value="FAD/NAD-bd_sf"/>
</dbReference>